<dbReference type="Pfam" id="PF20570">
    <property type="entry name" value="DUF6779"/>
    <property type="match status" value="1"/>
</dbReference>
<name>A0ABN4CFD4_9CORY</name>
<keyword evidence="5" id="KW-0482">Metalloprotease</keyword>
<dbReference type="EMBL" id="CP004350">
    <property type="protein sequence ID" value="AHI21062.1"/>
    <property type="molecule type" value="Genomic_DNA"/>
</dbReference>
<feature type="compositionally biased region" description="Basic and acidic residues" evidence="2">
    <location>
        <begin position="331"/>
        <end position="371"/>
    </location>
</feature>
<feature type="compositionally biased region" description="Low complexity" evidence="2">
    <location>
        <begin position="285"/>
        <end position="303"/>
    </location>
</feature>
<feature type="coiled-coil region" evidence="1">
    <location>
        <begin position="146"/>
        <end position="195"/>
    </location>
</feature>
<keyword evidence="6" id="KW-1185">Reference proteome</keyword>
<dbReference type="Proteomes" id="UP000019226">
    <property type="component" value="Chromosome"/>
</dbReference>
<feature type="region of interest" description="Disordered" evidence="2">
    <location>
        <begin position="1"/>
        <end position="42"/>
    </location>
</feature>
<sequence>MTAYDEEKYHDSERSDSADQSADSHTGDDYSDDQSNGHAQSNKQGLDTGSIILIVLVVLAIIASIVMLIASSTAALKIALLAALWAAVGGIFLVSRYRNQVRDREDELYVREDLYHAELERLRAQQETRQAIEHLENSSSVDMDVLAEIKAELASIREQLEELSGREFTYEPAALQAEARRIMEIEARAHAAEANGNGAGAAAGTGTGSNYNSSSYASSYGTDFGDDAEPEFTPVNYTQAPAGKPSADAIAGRIGNTPTYPRNDNPLAEFINEMNSNAKDEEPKPAAAAKAPAESVAEPVAEPAAEKNAPKAETKKDAKKKSKSKASEAAAKAEPKPEAKPEKKAEARVEDKAENKAAAKAEDSQGEKPKEFNTGSFQAVRWDAGGDEAAKPAAKNATPAEEEDEPRGGRRRSDAHRQGSVSVAELLAAAKKREKDS</sequence>
<evidence type="ECO:0000256" key="1">
    <source>
        <dbReference type="SAM" id="Coils"/>
    </source>
</evidence>
<evidence type="ECO:0000313" key="6">
    <source>
        <dbReference type="Proteomes" id="UP000019226"/>
    </source>
</evidence>
<gene>
    <name evidence="5" type="ORF">CCASEI_12560</name>
</gene>
<keyword evidence="3" id="KW-0472">Membrane</keyword>
<feature type="region of interest" description="Disordered" evidence="2">
    <location>
        <begin position="279"/>
        <end position="423"/>
    </location>
</feature>
<reference evidence="6" key="1">
    <citation type="submission" date="2013-02" db="EMBL/GenBank/DDBJ databases">
        <title>The complete genome sequence of Corynebacterium casei LMG S-19264 (=DSM 44701).</title>
        <authorList>
            <person name="Ruckert C."/>
            <person name="Albersmeier A."/>
            <person name="Kalinowski J."/>
        </authorList>
    </citation>
    <scope>NUCLEOTIDE SEQUENCE [LARGE SCALE GENOMIC DNA]</scope>
    <source>
        <strain evidence="6">LMG S-19264</strain>
    </source>
</reference>
<evidence type="ECO:0000259" key="4">
    <source>
        <dbReference type="Pfam" id="PF20570"/>
    </source>
</evidence>
<protein>
    <submittedName>
        <fullName evidence="5">Zinc metalloprotease</fullName>
    </submittedName>
</protein>
<feature type="compositionally biased region" description="Basic and acidic residues" evidence="2">
    <location>
        <begin position="304"/>
        <end position="316"/>
    </location>
</feature>
<organism evidence="5 6">
    <name type="scientific">Corynebacterium casei LMG S-19264</name>
    <dbReference type="NCBI Taxonomy" id="1285583"/>
    <lineage>
        <taxon>Bacteria</taxon>
        <taxon>Bacillati</taxon>
        <taxon>Actinomycetota</taxon>
        <taxon>Actinomycetes</taxon>
        <taxon>Mycobacteriales</taxon>
        <taxon>Corynebacteriaceae</taxon>
        <taxon>Corynebacterium</taxon>
    </lineage>
</organism>
<evidence type="ECO:0000313" key="5">
    <source>
        <dbReference type="EMBL" id="AHI21062.1"/>
    </source>
</evidence>
<feature type="region of interest" description="Disordered" evidence="2">
    <location>
        <begin position="222"/>
        <end position="267"/>
    </location>
</feature>
<feature type="domain" description="DUF6779" evidence="4">
    <location>
        <begin position="76"/>
        <end position="181"/>
    </location>
</feature>
<feature type="transmembrane region" description="Helical" evidence="3">
    <location>
        <begin position="51"/>
        <end position="70"/>
    </location>
</feature>
<dbReference type="GeneID" id="82878608"/>
<keyword evidence="5" id="KW-0378">Hydrolase</keyword>
<dbReference type="RefSeq" id="WP_025388160.1">
    <property type="nucleotide sequence ID" value="NZ_CP004350.1"/>
</dbReference>
<feature type="compositionally biased region" description="Polar residues" evidence="2">
    <location>
        <begin position="33"/>
        <end position="42"/>
    </location>
</feature>
<feature type="compositionally biased region" description="Basic and acidic residues" evidence="2">
    <location>
        <begin position="1"/>
        <end position="17"/>
    </location>
</feature>
<proteinExistence type="predicted"/>
<keyword evidence="1" id="KW-0175">Coiled coil</keyword>
<keyword evidence="3" id="KW-0812">Transmembrane</keyword>
<accession>A0ABN4CFD4</accession>
<evidence type="ECO:0000256" key="3">
    <source>
        <dbReference type="SAM" id="Phobius"/>
    </source>
</evidence>
<dbReference type="GO" id="GO:0008237">
    <property type="term" value="F:metallopeptidase activity"/>
    <property type="evidence" value="ECO:0007669"/>
    <property type="project" value="UniProtKB-KW"/>
</dbReference>
<keyword evidence="5" id="KW-0645">Protease</keyword>
<feature type="transmembrane region" description="Helical" evidence="3">
    <location>
        <begin position="76"/>
        <end position="94"/>
    </location>
</feature>
<keyword evidence="3" id="KW-1133">Transmembrane helix</keyword>
<evidence type="ECO:0000256" key="2">
    <source>
        <dbReference type="SAM" id="MobiDB-lite"/>
    </source>
</evidence>
<feature type="compositionally biased region" description="Basic and acidic residues" evidence="2">
    <location>
        <begin position="406"/>
        <end position="417"/>
    </location>
</feature>
<dbReference type="InterPro" id="IPR046706">
    <property type="entry name" value="DUF6779"/>
</dbReference>